<evidence type="ECO:0000313" key="1">
    <source>
        <dbReference type="EMBL" id="AHF79671.1"/>
    </source>
</evidence>
<organism evidence="1 2">
    <name type="scientific">Thermococcus paralvinellae</name>
    <dbReference type="NCBI Taxonomy" id="582419"/>
    <lineage>
        <taxon>Archaea</taxon>
        <taxon>Methanobacteriati</taxon>
        <taxon>Methanobacteriota</taxon>
        <taxon>Thermococci</taxon>
        <taxon>Thermococcales</taxon>
        <taxon>Thermococcaceae</taxon>
        <taxon>Thermococcus</taxon>
    </lineage>
</organism>
<dbReference type="HOGENOM" id="CLU_144588_0_0_2"/>
<name>W0I0U7_9EURY</name>
<reference evidence="1 2" key="1">
    <citation type="journal article" date="2014" name="Int. J. Syst. Evol. Microbiol.">
        <title>Thermococcus paralvinellae sp. nov. and Thermococcus cleftensis sp. nov. of hyperthermophilic heterotrophs from deep-sea hydrothermal vents.</title>
        <authorList>
            <person name="Hensley S.A."/>
            <person name="Jung J.H."/>
            <person name="Park C.S."/>
            <person name="Holden J.F."/>
        </authorList>
    </citation>
    <scope>NUCLEOTIDE SEQUENCE [LARGE SCALE GENOMIC DNA]</scope>
    <source>
        <strain evidence="1 2">ES1</strain>
    </source>
</reference>
<dbReference type="AlphaFoldDB" id="W0I0U7"/>
<protein>
    <recommendedName>
        <fullName evidence="3">DUF1850 domain-containing protein</fullName>
    </recommendedName>
</protein>
<dbReference type="OrthoDB" id="103636at2157"/>
<dbReference type="RefSeq" id="WP_042679560.1">
    <property type="nucleotide sequence ID" value="NZ_CP006965.1"/>
</dbReference>
<gene>
    <name evidence="1" type="ORF">TES1_0276</name>
</gene>
<accession>W0I0U7</accession>
<dbReference type="Pfam" id="PF08905">
    <property type="entry name" value="DUF1850"/>
    <property type="match status" value="1"/>
</dbReference>
<proteinExistence type="predicted"/>
<dbReference type="STRING" id="582419.TES1_0276"/>
<keyword evidence="2" id="KW-1185">Reference proteome</keyword>
<sequence length="148" mass="17327">MKKSFLFFLLLFILLFPVSVIGIEFNGNVCYYPLSSNSTLEISYTHSVSLTRVIDTYRISKDGIYALQERWQEFLAGQPIDFDYRAGSFYVKNLNTFLGKSWEYWFIPVNNVTVKIDEKIVFVQPKEEGIMKIEVKKVPIFLIISRRC</sequence>
<dbReference type="GeneID" id="24907353"/>
<dbReference type="KEGG" id="ths:TES1_0276"/>
<evidence type="ECO:0008006" key="3">
    <source>
        <dbReference type="Google" id="ProtNLM"/>
    </source>
</evidence>
<evidence type="ECO:0000313" key="2">
    <source>
        <dbReference type="Proteomes" id="UP000019027"/>
    </source>
</evidence>
<dbReference type="InterPro" id="IPR015001">
    <property type="entry name" value="DUF1850"/>
</dbReference>
<dbReference type="EMBL" id="CP006965">
    <property type="protein sequence ID" value="AHF79671.1"/>
    <property type="molecule type" value="Genomic_DNA"/>
</dbReference>
<dbReference type="Proteomes" id="UP000019027">
    <property type="component" value="Chromosome"/>
</dbReference>